<dbReference type="SUPFAM" id="SSF57667">
    <property type="entry name" value="beta-beta-alpha zinc fingers"/>
    <property type="match status" value="1"/>
</dbReference>
<dbReference type="PROSITE" id="PS50157">
    <property type="entry name" value="ZINC_FINGER_C2H2_2"/>
    <property type="match status" value="2"/>
</dbReference>
<dbReference type="PANTHER" id="PTHR23235">
    <property type="entry name" value="KRUEPPEL-LIKE TRANSCRIPTION FACTOR"/>
    <property type="match status" value="1"/>
</dbReference>
<evidence type="ECO:0000259" key="6">
    <source>
        <dbReference type="PROSITE" id="PS50157"/>
    </source>
</evidence>
<dbReference type="PANTHER" id="PTHR23235:SF120">
    <property type="entry name" value="KRUPPEL-LIKE FACTOR 15"/>
    <property type="match status" value="1"/>
</dbReference>
<dbReference type="EMBL" id="AP024443">
    <property type="protein sequence ID" value="BCS18624.1"/>
    <property type="molecule type" value="Genomic_DNA"/>
</dbReference>
<evidence type="ECO:0000256" key="2">
    <source>
        <dbReference type="ARBA" id="ARBA00022771"/>
    </source>
</evidence>
<protein>
    <recommendedName>
        <fullName evidence="6">C2H2-type domain-containing protein</fullName>
    </recommendedName>
</protein>
<evidence type="ECO:0000256" key="1">
    <source>
        <dbReference type="ARBA" id="ARBA00022723"/>
    </source>
</evidence>
<name>A0A7R8AGH6_9EURO</name>
<evidence type="ECO:0000313" key="7">
    <source>
        <dbReference type="EMBL" id="BCS18624.1"/>
    </source>
</evidence>
<dbReference type="Pfam" id="PF00096">
    <property type="entry name" value="zf-C2H2"/>
    <property type="match status" value="2"/>
</dbReference>
<dbReference type="AlphaFoldDB" id="A0A7R8AGH6"/>
<feature type="domain" description="C2H2-type" evidence="6">
    <location>
        <begin position="132"/>
        <end position="161"/>
    </location>
</feature>
<dbReference type="OrthoDB" id="654211at2759"/>
<gene>
    <name evidence="7" type="ORF">APUU_11452S</name>
</gene>
<dbReference type="GeneID" id="64968629"/>
<dbReference type="Proteomes" id="UP000654913">
    <property type="component" value="Chromosome 1"/>
</dbReference>
<dbReference type="RefSeq" id="XP_041550818.1">
    <property type="nucleotide sequence ID" value="XM_041697544.1"/>
</dbReference>
<feature type="compositionally biased region" description="Basic residues" evidence="5">
    <location>
        <begin position="183"/>
        <end position="192"/>
    </location>
</feature>
<dbReference type="GO" id="GO:0000981">
    <property type="term" value="F:DNA-binding transcription factor activity, RNA polymerase II-specific"/>
    <property type="evidence" value="ECO:0007669"/>
    <property type="project" value="TreeGrafter"/>
</dbReference>
<sequence length="245" mass="27350">MISTDGLWLPYSAAEYGHVTQGLTDFIPPEPITPTQFPPVDPLSWYTGGTVTPAAKQTATSPSQVYSLASDSPIYTPMGYFYGAPFNPLRDSQHPLLPAGPFQQPRHAFWKKQIKPNLRLGSQSPITKPLEYKCKKPGCNGRFKRQEHVTRHMKSHLDEKPYVCWVPFCNRAFSRGDNLSAHSKTHSKRSGRNRYVSTLDGTSPDYDPDFRGELTPDGRPIYEFTLGEPVTGHVGLGNGLKDETI</sequence>
<feature type="region of interest" description="Disordered" evidence="5">
    <location>
        <begin position="179"/>
        <end position="210"/>
    </location>
</feature>
<evidence type="ECO:0000313" key="8">
    <source>
        <dbReference type="Proteomes" id="UP000654913"/>
    </source>
</evidence>
<dbReference type="KEGG" id="apuu:APUU_11452S"/>
<dbReference type="GO" id="GO:0008270">
    <property type="term" value="F:zinc ion binding"/>
    <property type="evidence" value="ECO:0007669"/>
    <property type="project" value="UniProtKB-KW"/>
</dbReference>
<proteinExistence type="predicted"/>
<accession>A0A7R8AGH6</accession>
<dbReference type="Gene3D" id="3.30.160.60">
    <property type="entry name" value="Classic Zinc Finger"/>
    <property type="match status" value="2"/>
</dbReference>
<keyword evidence="1" id="KW-0479">Metal-binding</keyword>
<organism evidence="7 8">
    <name type="scientific">Aspergillus puulaauensis</name>
    <dbReference type="NCBI Taxonomy" id="1220207"/>
    <lineage>
        <taxon>Eukaryota</taxon>
        <taxon>Fungi</taxon>
        <taxon>Dikarya</taxon>
        <taxon>Ascomycota</taxon>
        <taxon>Pezizomycotina</taxon>
        <taxon>Eurotiomycetes</taxon>
        <taxon>Eurotiomycetidae</taxon>
        <taxon>Eurotiales</taxon>
        <taxon>Aspergillaceae</taxon>
        <taxon>Aspergillus</taxon>
    </lineage>
</organism>
<keyword evidence="2 4" id="KW-0863">Zinc-finger</keyword>
<evidence type="ECO:0000256" key="4">
    <source>
        <dbReference type="PROSITE-ProRule" id="PRU00042"/>
    </source>
</evidence>
<reference evidence="7" key="1">
    <citation type="submission" date="2021-01" db="EMBL/GenBank/DDBJ databases">
        <authorList>
            <consortium name="Aspergillus puulaauensis MK2 genome sequencing consortium"/>
            <person name="Kazuki M."/>
            <person name="Futagami T."/>
        </authorList>
    </citation>
    <scope>NUCLEOTIDE SEQUENCE</scope>
    <source>
        <strain evidence="7">MK2</strain>
    </source>
</reference>
<dbReference type="InterPro" id="IPR036236">
    <property type="entry name" value="Znf_C2H2_sf"/>
</dbReference>
<dbReference type="SMART" id="SM00355">
    <property type="entry name" value="ZnF_C2H2"/>
    <property type="match status" value="2"/>
</dbReference>
<dbReference type="InterPro" id="IPR013087">
    <property type="entry name" value="Znf_C2H2_type"/>
</dbReference>
<feature type="domain" description="C2H2-type" evidence="6">
    <location>
        <begin position="162"/>
        <end position="191"/>
    </location>
</feature>
<keyword evidence="8" id="KW-1185">Reference proteome</keyword>
<reference evidence="7" key="2">
    <citation type="submission" date="2021-02" db="EMBL/GenBank/DDBJ databases">
        <title>Aspergillus puulaauensis MK2 genome sequence.</title>
        <authorList>
            <person name="Futagami T."/>
            <person name="Mori K."/>
            <person name="Kadooka C."/>
            <person name="Tanaka T."/>
        </authorList>
    </citation>
    <scope>NUCLEOTIDE SEQUENCE</scope>
    <source>
        <strain evidence="7">MK2</strain>
    </source>
</reference>
<keyword evidence="3" id="KW-0862">Zinc</keyword>
<evidence type="ECO:0000256" key="3">
    <source>
        <dbReference type="ARBA" id="ARBA00022833"/>
    </source>
</evidence>
<evidence type="ECO:0000256" key="5">
    <source>
        <dbReference type="SAM" id="MobiDB-lite"/>
    </source>
</evidence>
<dbReference type="PROSITE" id="PS00028">
    <property type="entry name" value="ZINC_FINGER_C2H2_1"/>
    <property type="match status" value="2"/>
</dbReference>
<dbReference type="GO" id="GO:0000978">
    <property type="term" value="F:RNA polymerase II cis-regulatory region sequence-specific DNA binding"/>
    <property type="evidence" value="ECO:0007669"/>
    <property type="project" value="TreeGrafter"/>
</dbReference>